<dbReference type="Gene3D" id="1.10.10.10">
    <property type="entry name" value="Winged helix-like DNA-binding domain superfamily/Winged helix DNA-binding domain"/>
    <property type="match status" value="1"/>
</dbReference>
<evidence type="ECO:0000256" key="1">
    <source>
        <dbReference type="SAM" id="MobiDB-lite"/>
    </source>
</evidence>
<evidence type="ECO:0000313" key="4">
    <source>
        <dbReference type="EMBL" id="MFC7079575.1"/>
    </source>
</evidence>
<dbReference type="InterPro" id="IPR055768">
    <property type="entry name" value="DUF7344"/>
</dbReference>
<reference evidence="4 5" key="1">
    <citation type="journal article" date="2019" name="Int. J. Syst. Evol. Microbiol.">
        <title>The Global Catalogue of Microorganisms (GCM) 10K type strain sequencing project: providing services to taxonomists for standard genome sequencing and annotation.</title>
        <authorList>
            <consortium name="The Broad Institute Genomics Platform"/>
            <consortium name="The Broad Institute Genome Sequencing Center for Infectious Disease"/>
            <person name="Wu L."/>
            <person name="Ma J."/>
        </authorList>
    </citation>
    <scope>NUCLEOTIDE SEQUENCE [LARGE SCALE GENOMIC DNA]</scope>
    <source>
        <strain evidence="4 5">DT72</strain>
    </source>
</reference>
<evidence type="ECO:0000313" key="5">
    <source>
        <dbReference type="Proteomes" id="UP001596407"/>
    </source>
</evidence>
<feature type="transmembrane region" description="Helical" evidence="2">
    <location>
        <begin position="148"/>
        <end position="167"/>
    </location>
</feature>
<keyword evidence="5" id="KW-1185">Reference proteome</keyword>
<dbReference type="EMBL" id="JBHSZH010000005">
    <property type="protein sequence ID" value="MFC7079575.1"/>
    <property type="molecule type" value="Genomic_DNA"/>
</dbReference>
<evidence type="ECO:0000259" key="3">
    <source>
        <dbReference type="Pfam" id="PF24035"/>
    </source>
</evidence>
<keyword evidence="2" id="KW-0812">Transmembrane</keyword>
<dbReference type="Proteomes" id="UP001596407">
    <property type="component" value="Unassembled WGS sequence"/>
</dbReference>
<protein>
    <recommendedName>
        <fullName evidence="3">DUF7344 domain-containing protein</fullName>
    </recommendedName>
</protein>
<organism evidence="4 5">
    <name type="scientific">Halorussus caseinilyticus</name>
    <dbReference type="NCBI Taxonomy" id="3034025"/>
    <lineage>
        <taxon>Archaea</taxon>
        <taxon>Methanobacteriati</taxon>
        <taxon>Methanobacteriota</taxon>
        <taxon>Stenosarchaea group</taxon>
        <taxon>Halobacteria</taxon>
        <taxon>Halobacteriales</taxon>
        <taxon>Haladaptataceae</taxon>
        <taxon>Halorussus</taxon>
    </lineage>
</organism>
<dbReference type="InterPro" id="IPR036388">
    <property type="entry name" value="WH-like_DNA-bd_sf"/>
</dbReference>
<evidence type="ECO:0000256" key="2">
    <source>
        <dbReference type="SAM" id="Phobius"/>
    </source>
</evidence>
<comment type="caution">
    <text evidence="4">The sequence shown here is derived from an EMBL/GenBank/DDBJ whole genome shotgun (WGS) entry which is preliminary data.</text>
</comment>
<dbReference type="AlphaFoldDB" id="A0ABD5WKZ4"/>
<gene>
    <name evidence="4" type="ORF">ACFQJ6_04875</name>
</gene>
<feature type="compositionally biased region" description="Polar residues" evidence="1">
    <location>
        <begin position="9"/>
        <end position="21"/>
    </location>
</feature>
<feature type="domain" description="DUF7344" evidence="3">
    <location>
        <begin position="44"/>
        <end position="123"/>
    </location>
</feature>
<feature type="transmembrane region" description="Helical" evidence="2">
    <location>
        <begin position="173"/>
        <end position="196"/>
    </location>
</feature>
<dbReference type="RefSeq" id="WP_276279358.1">
    <property type="nucleotide sequence ID" value="NZ_CP119809.1"/>
</dbReference>
<dbReference type="GeneID" id="79303923"/>
<dbReference type="Pfam" id="PF24035">
    <property type="entry name" value="DUF7344"/>
    <property type="match status" value="1"/>
</dbReference>
<proteinExistence type="predicted"/>
<accession>A0ABD5WKZ4</accession>
<sequence length="213" mass="23467">MTHPEPEETPNQQDSAVAETQVSGVVDSEDEEEVEEELSRDLVFDVLKNRRRRYALHYLRRADGSVQLSELAEQVAAWENDITVDTISAAERKRVYTALYQSHLPKLDDAGIVEYNQNRGIVELSGAAEQLDVYLDLESRPDIPWCNWYLGLAVGGLGVLTGAWLGLPPFSLVADVLLATVIVVAYGSVAVAHTYFSRHASGAGETPPEIQES</sequence>
<keyword evidence="2" id="KW-0472">Membrane</keyword>
<feature type="region of interest" description="Disordered" evidence="1">
    <location>
        <begin position="1"/>
        <end position="34"/>
    </location>
</feature>
<keyword evidence="2" id="KW-1133">Transmembrane helix</keyword>
<name>A0ABD5WKZ4_9EURY</name>